<dbReference type="Pfam" id="PF00078">
    <property type="entry name" value="RVT_1"/>
    <property type="match status" value="1"/>
</dbReference>
<feature type="domain" description="Reverse transcriptase" evidence="1">
    <location>
        <begin position="1"/>
        <end position="59"/>
    </location>
</feature>
<dbReference type="EMBL" id="VTPC01002258">
    <property type="protein sequence ID" value="KAF2900336.1"/>
    <property type="molecule type" value="Genomic_DNA"/>
</dbReference>
<proteinExistence type="predicted"/>
<dbReference type="InterPro" id="IPR050951">
    <property type="entry name" value="Retrovirus_Pol_polyprotein"/>
</dbReference>
<dbReference type="InterPro" id="IPR043128">
    <property type="entry name" value="Rev_trsase/Diguanyl_cyclase"/>
</dbReference>
<gene>
    <name evidence="2" type="ORF">ILUMI_05850</name>
</gene>
<evidence type="ECO:0000313" key="3">
    <source>
        <dbReference type="Proteomes" id="UP000801492"/>
    </source>
</evidence>
<dbReference type="Gene3D" id="3.30.70.270">
    <property type="match status" value="2"/>
</dbReference>
<evidence type="ECO:0000313" key="2">
    <source>
        <dbReference type="EMBL" id="KAF2900336.1"/>
    </source>
</evidence>
<dbReference type="AlphaFoldDB" id="A0A8K0DBH5"/>
<reference evidence="2" key="1">
    <citation type="submission" date="2019-08" db="EMBL/GenBank/DDBJ databases">
        <title>The genome of the North American firefly Photinus pyralis.</title>
        <authorList>
            <consortium name="Photinus pyralis genome working group"/>
            <person name="Fallon T.R."/>
            <person name="Sander Lower S.E."/>
            <person name="Weng J.-K."/>
        </authorList>
    </citation>
    <scope>NUCLEOTIDE SEQUENCE</scope>
    <source>
        <strain evidence="2">TRF0915ILg1</strain>
        <tissue evidence="2">Whole body</tissue>
    </source>
</reference>
<dbReference type="PANTHER" id="PTHR37984">
    <property type="entry name" value="PROTEIN CBG26694"/>
    <property type="match status" value="1"/>
</dbReference>
<comment type="caution">
    <text evidence="2">The sequence shown here is derived from an EMBL/GenBank/DDBJ whole genome shotgun (WGS) entry which is preliminary data.</text>
</comment>
<dbReference type="GO" id="GO:0071897">
    <property type="term" value="P:DNA biosynthetic process"/>
    <property type="evidence" value="ECO:0007669"/>
    <property type="project" value="UniProtKB-ARBA"/>
</dbReference>
<dbReference type="SUPFAM" id="SSF56672">
    <property type="entry name" value="DNA/RNA polymerases"/>
    <property type="match status" value="1"/>
</dbReference>
<protein>
    <recommendedName>
        <fullName evidence="1">Reverse transcriptase domain-containing protein</fullName>
    </recommendedName>
</protein>
<name>A0A8K0DBH5_IGNLU</name>
<dbReference type="InterPro" id="IPR043502">
    <property type="entry name" value="DNA/RNA_pol_sf"/>
</dbReference>
<feature type="non-terminal residue" evidence="2">
    <location>
        <position position="1"/>
    </location>
</feature>
<dbReference type="OrthoDB" id="6767715at2759"/>
<dbReference type="InterPro" id="IPR000477">
    <property type="entry name" value="RT_dom"/>
</dbReference>
<dbReference type="PROSITE" id="PS50878">
    <property type="entry name" value="RT_POL"/>
    <property type="match status" value="1"/>
</dbReference>
<sequence length="247" mass="27894">RIPNVEIYIDDILIHAKTKLEHDKCLEKVLQIARKKNIKFNLKKCQFGIPEVKYLGYKFSKTGILIDEERIDDIIQMPCLKDKKEDQKFLGLITYVGRFINNLSNITQPLRDLIKQDNIFEWGTAQKNAFIKLKAGISFYDPEQFGNEDFAPSLVTDICLKEFTDNVLEATLVEEPPQPGRFFLVLASQPGCSTDVSVQDLYVEINCAPLHVAPPPSGCATNISIDVLDLDIVCEDGTVISSKKVEE</sequence>
<keyword evidence="3" id="KW-1185">Reference proteome</keyword>
<dbReference type="Proteomes" id="UP000801492">
    <property type="component" value="Unassembled WGS sequence"/>
</dbReference>
<dbReference type="PANTHER" id="PTHR37984:SF5">
    <property type="entry name" value="PROTEIN NYNRIN-LIKE"/>
    <property type="match status" value="1"/>
</dbReference>
<accession>A0A8K0DBH5</accession>
<evidence type="ECO:0000259" key="1">
    <source>
        <dbReference type="PROSITE" id="PS50878"/>
    </source>
</evidence>
<organism evidence="2 3">
    <name type="scientific">Ignelater luminosus</name>
    <name type="common">Cucubano</name>
    <name type="synonym">Pyrophorus luminosus</name>
    <dbReference type="NCBI Taxonomy" id="2038154"/>
    <lineage>
        <taxon>Eukaryota</taxon>
        <taxon>Metazoa</taxon>
        <taxon>Ecdysozoa</taxon>
        <taxon>Arthropoda</taxon>
        <taxon>Hexapoda</taxon>
        <taxon>Insecta</taxon>
        <taxon>Pterygota</taxon>
        <taxon>Neoptera</taxon>
        <taxon>Endopterygota</taxon>
        <taxon>Coleoptera</taxon>
        <taxon>Polyphaga</taxon>
        <taxon>Elateriformia</taxon>
        <taxon>Elateroidea</taxon>
        <taxon>Elateridae</taxon>
        <taxon>Agrypninae</taxon>
        <taxon>Pyrophorini</taxon>
        <taxon>Ignelater</taxon>
    </lineage>
</organism>